<feature type="transmembrane region" description="Helical" evidence="6">
    <location>
        <begin position="59"/>
        <end position="80"/>
    </location>
</feature>
<dbReference type="PANTHER" id="PTHR23514">
    <property type="entry name" value="BYPASS OF STOP CODON PROTEIN 6"/>
    <property type="match status" value="1"/>
</dbReference>
<keyword evidence="3 6" id="KW-1133">Transmembrane helix</keyword>
<comment type="caution">
    <text evidence="8">The sequence shown here is derived from an EMBL/GenBank/DDBJ whole genome shotgun (WGS) entry which is preliminary data.</text>
</comment>
<name>A0ABP7BFS8_9ACTN</name>
<protein>
    <submittedName>
        <fullName evidence="8">MFS transporter</fullName>
    </submittedName>
</protein>
<organism evidence="8 9">
    <name type="scientific">Nonomuraea antimicrobica</name>
    <dbReference type="NCBI Taxonomy" id="561173"/>
    <lineage>
        <taxon>Bacteria</taxon>
        <taxon>Bacillati</taxon>
        <taxon>Actinomycetota</taxon>
        <taxon>Actinomycetes</taxon>
        <taxon>Streptosporangiales</taxon>
        <taxon>Streptosporangiaceae</taxon>
        <taxon>Nonomuraea</taxon>
    </lineage>
</organism>
<keyword evidence="9" id="KW-1185">Reference proteome</keyword>
<dbReference type="InterPro" id="IPR020846">
    <property type="entry name" value="MFS_dom"/>
</dbReference>
<evidence type="ECO:0000259" key="7">
    <source>
        <dbReference type="PROSITE" id="PS50850"/>
    </source>
</evidence>
<evidence type="ECO:0000313" key="9">
    <source>
        <dbReference type="Proteomes" id="UP001500902"/>
    </source>
</evidence>
<dbReference type="InterPro" id="IPR011701">
    <property type="entry name" value="MFS"/>
</dbReference>
<feature type="transmembrane region" description="Helical" evidence="6">
    <location>
        <begin position="311"/>
        <end position="332"/>
    </location>
</feature>
<feature type="domain" description="Major facilitator superfamily (MFS) profile" evidence="7">
    <location>
        <begin position="21"/>
        <end position="396"/>
    </location>
</feature>
<dbReference type="InterPro" id="IPR036259">
    <property type="entry name" value="MFS_trans_sf"/>
</dbReference>
<accession>A0ABP7BFS8</accession>
<dbReference type="EMBL" id="BAAAZP010000041">
    <property type="protein sequence ID" value="GAA3659552.1"/>
    <property type="molecule type" value="Genomic_DNA"/>
</dbReference>
<comment type="subcellular location">
    <subcellularLocation>
        <location evidence="1">Cell membrane</location>
        <topology evidence="1">Multi-pass membrane protein</topology>
    </subcellularLocation>
</comment>
<gene>
    <name evidence="8" type="ORF">GCM10022224_023700</name>
</gene>
<feature type="transmembrane region" description="Helical" evidence="6">
    <location>
        <begin position="152"/>
        <end position="171"/>
    </location>
</feature>
<keyword evidence="4 6" id="KW-0472">Membrane</keyword>
<feature type="transmembrane region" description="Helical" evidence="6">
    <location>
        <begin position="111"/>
        <end position="131"/>
    </location>
</feature>
<evidence type="ECO:0000313" key="8">
    <source>
        <dbReference type="EMBL" id="GAA3659552.1"/>
    </source>
</evidence>
<evidence type="ECO:0000256" key="6">
    <source>
        <dbReference type="SAM" id="Phobius"/>
    </source>
</evidence>
<proteinExistence type="predicted"/>
<keyword evidence="2 6" id="KW-0812">Transmembrane</keyword>
<dbReference type="PANTHER" id="PTHR23514:SF13">
    <property type="entry name" value="INNER MEMBRANE PROTEIN YBJJ"/>
    <property type="match status" value="1"/>
</dbReference>
<dbReference type="RefSeq" id="WP_344876040.1">
    <property type="nucleotide sequence ID" value="NZ_BAAAZP010000041.1"/>
</dbReference>
<feature type="transmembrane region" description="Helical" evidence="6">
    <location>
        <begin position="344"/>
        <end position="365"/>
    </location>
</feature>
<evidence type="ECO:0000256" key="3">
    <source>
        <dbReference type="ARBA" id="ARBA00022989"/>
    </source>
</evidence>
<feature type="transmembrane region" description="Helical" evidence="6">
    <location>
        <begin position="21"/>
        <end position="39"/>
    </location>
</feature>
<reference evidence="9" key="1">
    <citation type="journal article" date="2019" name="Int. J. Syst. Evol. Microbiol.">
        <title>The Global Catalogue of Microorganisms (GCM) 10K type strain sequencing project: providing services to taxonomists for standard genome sequencing and annotation.</title>
        <authorList>
            <consortium name="The Broad Institute Genomics Platform"/>
            <consortium name="The Broad Institute Genome Sequencing Center for Infectious Disease"/>
            <person name="Wu L."/>
            <person name="Ma J."/>
        </authorList>
    </citation>
    <scope>NUCLEOTIDE SEQUENCE [LARGE SCALE GENOMIC DNA]</scope>
    <source>
        <strain evidence="9">JCM 16904</strain>
    </source>
</reference>
<feature type="transmembrane region" description="Helical" evidence="6">
    <location>
        <begin position="216"/>
        <end position="233"/>
    </location>
</feature>
<feature type="transmembrane region" description="Helical" evidence="6">
    <location>
        <begin position="371"/>
        <end position="389"/>
    </location>
</feature>
<dbReference type="Pfam" id="PF07690">
    <property type="entry name" value="MFS_1"/>
    <property type="match status" value="1"/>
</dbReference>
<sequence>MAQEAIPAHRDGAFRSADARARLAVLLLFFIEGVTLGSWTSRAPDVRHGVGLGDTGWGLSYFAATAGELVALAAITLLIGRTRTPRLSLVGAVLVLLSAPLAASAPTLPALLIGILVYGFAATLLSTPANVQAVEVERRYGRPLMSTFHGSFSIGMLAGGGLGVVAVALGVRPGVQLAVSSVLLCFLLVMSYRWHPDDSSSRSGSSGPRRRLRDRFTPRLVLLAALAFLASFSEGAGAYWSAIYTADTIGAGAAMGAIAYTSMSAGLAATRLVGDQVAARLGRRRLIQVSSVVTAAGIALALSVAHPAAAIAGFAVFGIGVACTLPTIFGLVGEQRGVSAGEGVSVVALGQWPAFLAAPALIGALAGVVDLRAALLLVIVSAVAVIMLVGRVRPTRTDGDGPAHQSKPPAAQGEKA</sequence>
<dbReference type="CDD" id="cd17393">
    <property type="entry name" value="MFS_MosC_like"/>
    <property type="match status" value="1"/>
</dbReference>
<evidence type="ECO:0000256" key="1">
    <source>
        <dbReference type="ARBA" id="ARBA00004651"/>
    </source>
</evidence>
<dbReference type="Proteomes" id="UP001500902">
    <property type="component" value="Unassembled WGS sequence"/>
</dbReference>
<feature type="region of interest" description="Disordered" evidence="5">
    <location>
        <begin position="397"/>
        <end position="416"/>
    </location>
</feature>
<evidence type="ECO:0000256" key="5">
    <source>
        <dbReference type="SAM" id="MobiDB-lite"/>
    </source>
</evidence>
<feature type="transmembrane region" description="Helical" evidence="6">
    <location>
        <begin position="253"/>
        <end position="274"/>
    </location>
</feature>
<feature type="transmembrane region" description="Helical" evidence="6">
    <location>
        <begin position="87"/>
        <end position="105"/>
    </location>
</feature>
<dbReference type="PROSITE" id="PS50850">
    <property type="entry name" value="MFS"/>
    <property type="match status" value="1"/>
</dbReference>
<evidence type="ECO:0000256" key="4">
    <source>
        <dbReference type="ARBA" id="ARBA00023136"/>
    </source>
</evidence>
<feature type="transmembrane region" description="Helical" evidence="6">
    <location>
        <begin position="177"/>
        <end position="195"/>
    </location>
</feature>
<dbReference type="SUPFAM" id="SSF103473">
    <property type="entry name" value="MFS general substrate transporter"/>
    <property type="match status" value="1"/>
</dbReference>
<feature type="transmembrane region" description="Helical" evidence="6">
    <location>
        <begin position="286"/>
        <end position="305"/>
    </location>
</feature>
<dbReference type="InterPro" id="IPR051788">
    <property type="entry name" value="MFS_Transporter"/>
</dbReference>
<evidence type="ECO:0000256" key="2">
    <source>
        <dbReference type="ARBA" id="ARBA00022692"/>
    </source>
</evidence>
<dbReference type="Gene3D" id="1.20.1250.20">
    <property type="entry name" value="MFS general substrate transporter like domains"/>
    <property type="match status" value="1"/>
</dbReference>